<sequence>MPRTKRADEAGKIYHALNRGNDRRELFHKPEDYLAFLRTLQQGLEKYPVDLLAYCLMPTHWHLVVRPREDGRMGKLLGWVSGAISGTEHFMVGGIATGLGAFGFCESLGFGHAGTVGVNDGESAVRLARFKFTPSIPSQLGFRVEKGL</sequence>
<dbReference type="GO" id="GO:0006313">
    <property type="term" value="P:DNA transposition"/>
    <property type="evidence" value="ECO:0007669"/>
    <property type="project" value="InterPro"/>
</dbReference>
<feature type="domain" description="Transposase IS200-like" evidence="1">
    <location>
        <begin position="9"/>
        <end position="98"/>
    </location>
</feature>
<dbReference type="EMBL" id="SJPM01000015">
    <property type="protein sequence ID" value="TWT91325.1"/>
    <property type="molecule type" value="Genomic_DNA"/>
</dbReference>
<dbReference type="GO" id="GO:0003677">
    <property type="term" value="F:DNA binding"/>
    <property type="evidence" value="ECO:0007669"/>
    <property type="project" value="InterPro"/>
</dbReference>
<dbReference type="InterPro" id="IPR036515">
    <property type="entry name" value="Transposase_17_sf"/>
</dbReference>
<proteinExistence type="predicted"/>
<dbReference type="SMART" id="SM01321">
    <property type="entry name" value="Y1_Tnp"/>
    <property type="match status" value="1"/>
</dbReference>
<name>A0A5C5ZW42_9BACT</name>
<dbReference type="PANTHER" id="PTHR34322">
    <property type="entry name" value="TRANSPOSASE, Y1_TNP DOMAIN-CONTAINING"/>
    <property type="match status" value="1"/>
</dbReference>
<dbReference type="RefSeq" id="WP_146581196.1">
    <property type="nucleotide sequence ID" value="NZ_SJPM01000015.1"/>
</dbReference>
<accession>A0A5C5ZW42</accession>
<dbReference type="SUPFAM" id="SSF143422">
    <property type="entry name" value="Transposase IS200-like"/>
    <property type="match status" value="1"/>
</dbReference>
<dbReference type="PANTHER" id="PTHR34322:SF2">
    <property type="entry name" value="TRANSPOSASE IS200-LIKE DOMAIN-CONTAINING PROTEIN"/>
    <property type="match status" value="1"/>
</dbReference>
<dbReference type="Proteomes" id="UP000316213">
    <property type="component" value="Unassembled WGS sequence"/>
</dbReference>
<comment type="caution">
    <text evidence="2">The sequence shown here is derived from an EMBL/GenBank/DDBJ whole genome shotgun (WGS) entry which is preliminary data.</text>
</comment>
<dbReference type="AlphaFoldDB" id="A0A5C5ZW42"/>
<evidence type="ECO:0000259" key="1">
    <source>
        <dbReference type="SMART" id="SM01321"/>
    </source>
</evidence>
<dbReference type="Gene3D" id="3.30.70.1290">
    <property type="entry name" value="Transposase IS200-like"/>
    <property type="match status" value="1"/>
</dbReference>
<reference evidence="2 3" key="1">
    <citation type="submission" date="2019-02" db="EMBL/GenBank/DDBJ databases">
        <title>Deep-cultivation of Planctomycetes and their phenomic and genomic characterization uncovers novel biology.</title>
        <authorList>
            <person name="Wiegand S."/>
            <person name="Jogler M."/>
            <person name="Boedeker C."/>
            <person name="Pinto D."/>
            <person name="Vollmers J."/>
            <person name="Rivas-Marin E."/>
            <person name="Kohn T."/>
            <person name="Peeters S.H."/>
            <person name="Heuer A."/>
            <person name="Rast P."/>
            <person name="Oberbeckmann S."/>
            <person name="Bunk B."/>
            <person name="Jeske O."/>
            <person name="Meyerdierks A."/>
            <person name="Storesund J.E."/>
            <person name="Kallscheuer N."/>
            <person name="Luecker S."/>
            <person name="Lage O.M."/>
            <person name="Pohl T."/>
            <person name="Merkel B.J."/>
            <person name="Hornburger P."/>
            <person name="Mueller R.-W."/>
            <person name="Bruemmer F."/>
            <person name="Labrenz M."/>
            <person name="Spormann A.M."/>
            <person name="Op Den Camp H."/>
            <person name="Overmann J."/>
            <person name="Amann R."/>
            <person name="Jetten M.S.M."/>
            <person name="Mascher T."/>
            <person name="Medema M.H."/>
            <person name="Devos D.P."/>
            <person name="Kaster A.-K."/>
            <person name="Ovreas L."/>
            <person name="Rohde M."/>
            <person name="Galperin M.Y."/>
            <person name="Jogler C."/>
        </authorList>
    </citation>
    <scope>NUCLEOTIDE SEQUENCE [LARGE SCALE GENOMIC DNA]</scope>
    <source>
        <strain evidence="2 3">Pla100</strain>
    </source>
</reference>
<dbReference type="OrthoDB" id="9815051at2"/>
<gene>
    <name evidence="2" type="ORF">Pla100_51730</name>
</gene>
<dbReference type="Pfam" id="PF01797">
    <property type="entry name" value="Y1_Tnp"/>
    <property type="match status" value="1"/>
</dbReference>
<keyword evidence="3" id="KW-1185">Reference proteome</keyword>
<evidence type="ECO:0000313" key="3">
    <source>
        <dbReference type="Proteomes" id="UP000316213"/>
    </source>
</evidence>
<dbReference type="InterPro" id="IPR002686">
    <property type="entry name" value="Transposase_17"/>
</dbReference>
<evidence type="ECO:0000313" key="2">
    <source>
        <dbReference type="EMBL" id="TWT91325.1"/>
    </source>
</evidence>
<dbReference type="GO" id="GO:0004803">
    <property type="term" value="F:transposase activity"/>
    <property type="evidence" value="ECO:0007669"/>
    <property type="project" value="InterPro"/>
</dbReference>
<protein>
    <submittedName>
        <fullName evidence="2">Transposase IS200 like protein</fullName>
    </submittedName>
</protein>
<organism evidence="2 3">
    <name type="scientific">Neorhodopirellula pilleata</name>
    <dbReference type="NCBI Taxonomy" id="2714738"/>
    <lineage>
        <taxon>Bacteria</taxon>
        <taxon>Pseudomonadati</taxon>
        <taxon>Planctomycetota</taxon>
        <taxon>Planctomycetia</taxon>
        <taxon>Pirellulales</taxon>
        <taxon>Pirellulaceae</taxon>
        <taxon>Neorhodopirellula</taxon>
    </lineage>
</organism>